<evidence type="ECO:0000313" key="3">
    <source>
        <dbReference type="Proteomes" id="UP000287447"/>
    </source>
</evidence>
<dbReference type="InterPro" id="IPR009506">
    <property type="entry name" value="YjiS-like"/>
</dbReference>
<comment type="caution">
    <text evidence="2">The sequence shown here is derived from an EMBL/GenBank/DDBJ whole genome shotgun (WGS) entry which is preliminary data.</text>
</comment>
<protein>
    <submittedName>
        <fullName evidence="2">DUF1127 domain-containing protein</fullName>
    </submittedName>
</protein>
<sequence>MTARRFKVQKTEFAEWIRQTLFPAQIVEPVGNVSLHYRVRTNASLHVGSLVSGTVVSVWTEVVRWHRARRAAAALMACSDTMLRDIGIDRSEIKSVVYDGDQGRRRGPFDFD</sequence>
<gene>
    <name evidence="2" type="ORF">EOI86_01730</name>
</gene>
<dbReference type="AlphaFoldDB" id="A0A3S2W606"/>
<name>A0A3S2W606_9PROT</name>
<organism evidence="2 3">
    <name type="scientific">Hwanghaeella grinnelliae</name>
    <dbReference type="NCBI Taxonomy" id="2500179"/>
    <lineage>
        <taxon>Bacteria</taxon>
        <taxon>Pseudomonadati</taxon>
        <taxon>Pseudomonadota</taxon>
        <taxon>Alphaproteobacteria</taxon>
        <taxon>Rhodospirillales</taxon>
        <taxon>Rhodospirillaceae</taxon>
        <taxon>Hwanghaeella</taxon>
    </lineage>
</organism>
<evidence type="ECO:0000259" key="1">
    <source>
        <dbReference type="Pfam" id="PF06568"/>
    </source>
</evidence>
<dbReference type="EMBL" id="SADE01000001">
    <property type="protein sequence ID" value="RVU38050.1"/>
    <property type="molecule type" value="Genomic_DNA"/>
</dbReference>
<proteinExistence type="predicted"/>
<dbReference type="Proteomes" id="UP000287447">
    <property type="component" value="Unassembled WGS sequence"/>
</dbReference>
<feature type="domain" description="YjiS-like" evidence="1">
    <location>
        <begin position="59"/>
        <end position="93"/>
    </location>
</feature>
<evidence type="ECO:0000313" key="2">
    <source>
        <dbReference type="EMBL" id="RVU38050.1"/>
    </source>
</evidence>
<dbReference type="Pfam" id="PF06568">
    <property type="entry name" value="YjiS-like"/>
    <property type="match status" value="1"/>
</dbReference>
<keyword evidence="3" id="KW-1185">Reference proteome</keyword>
<accession>A0A3S2W606</accession>
<reference evidence="3" key="1">
    <citation type="submission" date="2019-01" db="EMBL/GenBank/DDBJ databases">
        <title>Gri0909 isolated from a small marine red alga.</title>
        <authorList>
            <person name="Kim J."/>
            <person name="Jeong S.E."/>
            <person name="Jeon C.O."/>
        </authorList>
    </citation>
    <scope>NUCLEOTIDE SEQUENCE [LARGE SCALE GENOMIC DNA]</scope>
    <source>
        <strain evidence="3">Gri0909</strain>
    </source>
</reference>